<sequence>MARLTPHLTLRLRGYHIMRQDHPQGCGSGILLVLCDSLTHLPLTLPPWPGGHMEIASARVCLPSGWFTEAVCYNPGGTTHWKLGHYFSLPSPVIIMGDVIAHHSCWDTHLSPHQRNQVGNALFQVVMDSPPPVSPQHTRTRHKV</sequence>
<dbReference type="OrthoDB" id="6372692at2759"/>
<dbReference type="Gene3D" id="3.60.10.10">
    <property type="entry name" value="Endonuclease/exonuclease/phosphatase"/>
    <property type="match status" value="1"/>
</dbReference>
<dbReference type="Proteomes" id="UP000324222">
    <property type="component" value="Unassembled WGS sequence"/>
</dbReference>
<reference evidence="1 2" key="1">
    <citation type="submission" date="2019-05" db="EMBL/GenBank/DDBJ databases">
        <title>Another draft genome of Portunus trituberculatus and its Hox gene families provides insights of decapod evolution.</title>
        <authorList>
            <person name="Jeong J.-H."/>
            <person name="Song I."/>
            <person name="Kim S."/>
            <person name="Choi T."/>
            <person name="Kim D."/>
            <person name="Ryu S."/>
            <person name="Kim W."/>
        </authorList>
    </citation>
    <scope>NUCLEOTIDE SEQUENCE [LARGE SCALE GENOMIC DNA]</scope>
    <source>
        <tissue evidence="1">Muscle</tissue>
    </source>
</reference>
<dbReference type="InterPro" id="IPR036691">
    <property type="entry name" value="Endo/exonu/phosph_ase_sf"/>
</dbReference>
<gene>
    <name evidence="1" type="ORF">E2C01_052892</name>
</gene>
<proteinExistence type="predicted"/>
<name>A0A5B7GIX3_PORTR</name>
<evidence type="ECO:0000313" key="2">
    <source>
        <dbReference type="Proteomes" id="UP000324222"/>
    </source>
</evidence>
<keyword evidence="2" id="KW-1185">Reference proteome</keyword>
<evidence type="ECO:0000313" key="1">
    <source>
        <dbReference type="EMBL" id="MPC58882.1"/>
    </source>
</evidence>
<comment type="caution">
    <text evidence="1">The sequence shown here is derived from an EMBL/GenBank/DDBJ whole genome shotgun (WGS) entry which is preliminary data.</text>
</comment>
<dbReference type="EMBL" id="VSRR010016070">
    <property type="protein sequence ID" value="MPC58882.1"/>
    <property type="molecule type" value="Genomic_DNA"/>
</dbReference>
<protein>
    <submittedName>
        <fullName evidence="1">Uncharacterized protein</fullName>
    </submittedName>
</protein>
<organism evidence="1 2">
    <name type="scientific">Portunus trituberculatus</name>
    <name type="common">Swimming crab</name>
    <name type="synonym">Neptunus trituberculatus</name>
    <dbReference type="NCBI Taxonomy" id="210409"/>
    <lineage>
        <taxon>Eukaryota</taxon>
        <taxon>Metazoa</taxon>
        <taxon>Ecdysozoa</taxon>
        <taxon>Arthropoda</taxon>
        <taxon>Crustacea</taxon>
        <taxon>Multicrustacea</taxon>
        <taxon>Malacostraca</taxon>
        <taxon>Eumalacostraca</taxon>
        <taxon>Eucarida</taxon>
        <taxon>Decapoda</taxon>
        <taxon>Pleocyemata</taxon>
        <taxon>Brachyura</taxon>
        <taxon>Eubrachyura</taxon>
        <taxon>Portunoidea</taxon>
        <taxon>Portunidae</taxon>
        <taxon>Portuninae</taxon>
        <taxon>Portunus</taxon>
    </lineage>
</organism>
<dbReference type="SUPFAM" id="SSF56219">
    <property type="entry name" value="DNase I-like"/>
    <property type="match status" value="1"/>
</dbReference>
<dbReference type="AlphaFoldDB" id="A0A5B7GIX3"/>
<accession>A0A5B7GIX3</accession>